<dbReference type="EMBL" id="CP048620">
    <property type="protein sequence ID" value="QPJ65877.1"/>
    <property type="molecule type" value="Genomic_DNA"/>
</dbReference>
<evidence type="ECO:0000313" key="3">
    <source>
        <dbReference type="Proteomes" id="UP000594464"/>
    </source>
</evidence>
<evidence type="ECO:0000313" key="2">
    <source>
        <dbReference type="EMBL" id="QPJ65877.1"/>
    </source>
</evidence>
<organism evidence="2 3">
    <name type="scientific">Candidatus Nitrohelix vancouverensis</name>
    <dbReference type="NCBI Taxonomy" id="2705534"/>
    <lineage>
        <taxon>Bacteria</taxon>
        <taxon>Pseudomonadati</taxon>
        <taxon>Nitrospinota/Tectimicrobiota group</taxon>
        <taxon>Nitrospinota</taxon>
        <taxon>Nitrospinia</taxon>
        <taxon>Nitrospinales</taxon>
        <taxon>Nitrospinaceae</taxon>
        <taxon>Candidatus Nitrohelix</taxon>
    </lineage>
</organism>
<protein>
    <submittedName>
        <fullName evidence="2">Uncharacterized protein</fullName>
    </submittedName>
</protein>
<accession>A0A7T0C3H9</accession>
<name>A0A7T0C3H9_9BACT</name>
<proteinExistence type="predicted"/>
<feature type="signal peptide" evidence="1">
    <location>
        <begin position="1"/>
        <end position="24"/>
    </location>
</feature>
<sequence>MTIPRSLILLLTSIFLCIPNTVFAVDEKIADCLKRLETHARYLNEPGMTGGIWAQFEKRSDLRDDSTIALKLDTELRETLYNLKFLCTSQDGIPLNELARYITQEVDKSNAESFKKFWVDLGKSPEELDKWIKFYHFSKKSEHRKLKPETVQYSIQKSLALFKEYFELNAAMDTGNAGDFLSIASNLLENIKNFCKTDSYVSQAIYENAQAPYWDMDENHGGS</sequence>
<dbReference type="AlphaFoldDB" id="A0A7T0C3H9"/>
<feature type="chain" id="PRO_5032443202" evidence="1">
    <location>
        <begin position="25"/>
        <end position="223"/>
    </location>
</feature>
<reference evidence="3" key="1">
    <citation type="submission" date="2020-02" db="EMBL/GenBank/DDBJ databases">
        <title>Genomic and physiological characterization of two novel Nitrospinaceae genera.</title>
        <authorList>
            <person name="Mueller A.J."/>
            <person name="Jung M.-Y."/>
            <person name="Strachan C.R."/>
            <person name="Herbold C.W."/>
            <person name="Kirkegaard R.H."/>
            <person name="Daims H."/>
        </authorList>
    </citation>
    <scope>NUCLEOTIDE SEQUENCE [LARGE SCALE GENOMIC DNA]</scope>
</reference>
<evidence type="ECO:0000256" key="1">
    <source>
        <dbReference type="SAM" id="SignalP"/>
    </source>
</evidence>
<keyword evidence="1" id="KW-0732">Signal</keyword>
<dbReference type="KEGG" id="nva:G3M78_10920"/>
<gene>
    <name evidence="2" type="ORF">G3M78_10920</name>
</gene>
<dbReference type="Proteomes" id="UP000594464">
    <property type="component" value="Chromosome"/>
</dbReference>